<organism evidence="2 3">
    <name type="scientific">Microbotryum saponariae</name>
    <dbReference type="NCBI Taxonomy" id="289078"/>
    <lineage>
        <taxon>Eukaryota</taxon>
        <taxon>Fungi</taxon>
        <taxon>Dikarya</taxon>
        <taxon>Basidiomycota</taxon>
        <taxon>Pucciniomycotina</taxon>
        <taxon>Microbotryomycetes</taxon>
        <taxon>Microbotryales</taxon>
        <taxon>Microbotryaceae</taxon>
        <taxon>Microbotryum</taxon>
    </lineage>
</organism>
<proteinExistence type="predicted"/>
<evidence type="ECO:0000313" key="3">
    <source>
        <dbReference type="Proteomes" id="UP000249723"/>
    </source>
</evidence>
<evidence type="ECO:0000313" key="2">
    <source>
        <dbReference type="EMBL" id="SCZ88531.1"/>
    </source>
</evidence>
<gene>
    <name evidence="2" type="ORF">BZ3500_MVSOF-1268-A1-R1_CHR2-1G04471</name>
</gene>
<feature type="region of interest" description="Disordered" evidence="1">
    <location>
        <begin position="1"/>
        <end position="30"/>
    </location>
</feature>
<sequence length="267" mass="29164">MGNTFSLASSPTPPSSSTVTSSAPRSDPAARSRVTALRGYPEGTSAGFLSWLSRGQSFQADAADANRTVDELTFVGLPRELALYIVDLAEYWPLQVSQTQAHIIVRASSARLASASVLISSPIPEVPSQHPVRRIRITTESRDQGFSSFPQLHGTREGSSSWFELALIRPDTETASSEAPERFIPPPITGPSSSPSQPYGIVTSQRLHYNIHASRTFESHMVTLEARLDIVDRARAGDRLVLYACAQYPAWTNECRMARITVNYSAL</sequence>
<evidence type="ECO:0000256" key="1">
    <source>
        <dbReference type="SAM" id="MobiDB-lite"/>
    </source>
</evidence>
<reference evidence="3" key="1">
    <citation type="submission" date="2016-10" db="EMBL/GenBank/DDBJ databases">
        <authorList>
            <person name="Jeantristanb JTB J.-T."/>
            <person name="Ricardo R."/>
        </authorList>
    </citation>
    <scope>NUCLEOTIDE SEQUENCE [LARGE SCALE GENOMIC DNA]</scope>
</reference>
<dbReference type="EMBL" id="FMWP01000012">
    <property type="protein sequence ID" value="SCZ88531.1"/>
    <property type="molecule type" value="Genomic_DNA"/>
</dbReference>
<dbReference type="OrthoDB" id="66095at2759"/>
<dbReference type="AlphaFoldDB" id="A0A2X0KQV5"/>
<dbReference type="Proteomes" id="UP000249723">
    <property type="component" value="Unassembled WGS sequence"/>
</dbReference>
<protein>
    <submittedName>
        <fullName evidence="2">BZ3500_MvSof-1268-A1-R1_Chr2-1g04471 protein</fullName>
    </submittedName>
</protein>
<dbReference type="STRING" id="289078.A0A2X0KQV5"/>
<feature type="region of interest" description="Disordered" evidence="1">
    <location>
        <begin position="176"/>
        <end position="199"/>
    </location>
</feature>
<name>A0A2X0KQV5_9BASI</name>
<keyword evidence="3" id="KW-1185">Reference proteome</keyword>
<accession>A0A2X0KQV5</accession>